<reference evidence="6" key="1">
    <citation type="journal article" date="2014" name="Front. Microbiol.">
        <title>High frequency of phylogenetically diverse reductive dehalogenase-homologous genes in deep subseafloor sedimentary metagenomes.</title>
        <authorList>
            <person name="Kawai M."/>
            <person name="Futagami T."/>
            <person name="Toyoda A."/>
            <person name="Takaki Y."/>
            <person name="Nishi S."/>
            <person name="Hori S."/>
            <person name="Arai W."/>
            <person name="Tsubouchi T."/>
            <person name="Morono Y."/>
            <person name="Uchiyama I."/>
            <person name="Ito T."/>
            <person name="Fujiyama A."/>
            <person name="Inagaki F."/>
            <person name="Takami H."/>
        </authorList>
    </citation>
    <scope>NUCLEOTIDE SEQUENCE</scope>
    <source>
        <strain evidence="6">Expedition CK06-06</strain>
    </source>
</reference>
<protein>
    <recommendedName>
        <fullName evidence="7">Steroid 5-alpha reductase C-terminal domain-containing protein</fullName>
    </recommendedName>
</protein>
<sequence>MKVKKVGVTEKTKRSARSDLFIMPLLSIGFIGAIILVLFDHHYQWSSIPFIVEIIGLVILNIGLIIMNIAMVQNAYASKLLDINKDQKLIDTGLYSHVRHPLYSGAVIMILGLPIALGSWISLFPAAIGVLALIIRIKFEEEMLIKGMDGYIEYRTRVKYKIIPKIY</sequence>
<accession>X1RC96</accession>
<dbReference type="GO" id="GO:0012505">
    <property type="term" value="C:endomembrane system"/>
    <property type="evidence" value="ECO:0007669"/>
    <property type="project" value="UniProtKB-SubCell"/>
</dbReference>
<keyword evidence="2 5" id="KW-0812">Transmembrane</keyword>
<gene>
    <name evidence="6" type="ORF">S12H4_10033</name>
</gene>
<dbReference type="Gene3D" id="1.20.120.1630">
    <property type="match status" value="1"/>
</dbReference>
<evidence type="ECO:0000256" key="3">
    <source>
        <dbReference type="ARBA" id="ARBA00022989"/>
    </source>
</evidence>
<evidence type="ECO:0000256" key="4">
    <source>
        <dbReference type="ARBA" id="ARBA00023136"/>
    </source>
</evidence>
<dbReference type="PANTHER" id="PTHR43847">
    <property type="entry name" value="BLL3993 PROTEIN"/>
    <property type="match status" value="1"/>
</dbReference>
<proteinExistence type="predicted"/>
<evidence type="ECO:0000256" key="1">
    <source>
        <dbReference type="ARBA" id="ARBA00004127"/>
    </source>
</evidence>
<evidence type="ECO:0000256" key="2">
    <source>
        <dbReference type="ARBA" id="ARBA00022692"/>
    </source>
</evidence>
<dbReference type="PANTHER" id="PTHR43847:SF1">
    <property type="entry name" value="BLL3993 PROTEIN"/>
    <property type="match status" value="1"/>
</dbReference>
<organism evidence="6">
    <name type="scientific">marine sediment metagenome</name>
    <dbReference type="NCBI Taxonomy" id="412755"/>
    <lineage>
        <taxon>unclassified sequences</taxon>
        <taxon>metagenomes</taxon>
        <taxon>ecological metagenomes</taxon>
    </lineage>
</organism>
<comment type="caution">
    <text evidence="6">The sequence shown here is derived from an EMBL/GenBank/DDBJ whole genome shotgun (WGS) entry which is preliminary data.</text>
</comment>
<dbReference type="InterPro" id="IPR007318">
    <property type="entry name" value="Phopholipid_MeTrfase"/>
</dbReference>
<dbReference type="InterPro" id="IPR052527">
    <property type="entry name" value="Metal_cation-efflux_comp"/>
</dbReference>
<keyword evidence="4 5" id="KW-0472">Membrane</keyword>
<dbReference type="AlphaFoldDB" id="X1RC96"/>
<feature type="transmembrane region" description="Helical" evidence="5">
    <location>
        <begin position="20"/>
        <end position="39"/>
    </location>
</feature>
<dbReference type="Pfam" id="PF04191">
    <property type="entry name" value="PEMT"/>
    <property type="match status" value="1"/>
</dbReference>
<evidence type="ECO:0000313" key="6">
    <source>
        <dbReference type="EMBL" id="GAI60770.1"/>
    </source>
</evidence>
<name>X1RC96_9ZZZZ</name>
<dbReference type="EMBL" id="BARW01004203">
    <property type="protein sequence ID" value="GAI60770.1"/>
    <property type="molecule type" value="Genomic_DNA"/>
</dbReference>
<feature type="transmembrane region" description="Helical" evidence="5">
    <location>
        <begin position="102"/>
        <end position="135"/>
    </location>
</feature>
<comment type="subcellular location">
    <subcellularLocation>
        <location evidence="1">Endomembrane system</location>
        <topology evidence="1">Multi-pass membrane protein</topology>
    </subcellularLocation>
</comment>
<feature type="transmembrane region" description="Helical" evidence="5">
    <location>
        <begin position="51"/>
        <end position="71"/>
    </location>
</feature>
<evidence type="ECO:0008006" key="7">
    <source>
        <dbReference type="Google" id="ProtNLM"/>
    </source>
</evidence>
<keyword evidence="3 5" id="KW-1133">Transmembrane helix</keyword>
<evidence type="ECO:0000256" key="5">
    <source>
        <dbReference type="SAM" id="Phobius"/>
    </source>
</evidence>